<dbReference type="InterPro" id="IPR002068">
    <property type="entry name" value="A-crystallin/Hsp20_dom"/>
</dbReference>
<dbReference type="InterPro" id="IPR031107">
    <property type="entry name" value="Small_HSP"/>
</dbReference>
<gene>
    <name evidence="6" type="ORF">TASIC1_0003007900</name>
</gene>
<dbReference type="PROSITE" id="PS01031">
    <property type="entry name" value="SHSP"/>
    <property type="match status" value="1"/>
</dbReference>
<evidence type="ECO:0000256" key="1">
    <source>
        <dbReference type="ARBA" id="ARBA00023016"/>
    </source>
</evidence>
<reference evidence="6 7" key="1">
    <citation type="submission" date="2020-07" db="EMBL/GenBank/DDBJ databases">
        <title>Trichoderma asperellum IC-1 whole genome shotgun sequence.</title>
        <authorList>
            <person name="Kanamasa S."/>
            <person name="Takahashi H."/>
        </authorList>
    </citation>
    <scope>NUCLEOTIDE SEQUENCE [LARGE SCALE GENOMIC DNA]</scope>
    <source>
        <strain evidence="6 7">IC-1</strain>
    </source>
</reference>
<dbReference type="CDD" id="cd06464">
    <property type="entry name" value="ACD_sHsps-like"/>
    <property type="match status" value="1"/>
</dbReference>
<comment type="caution">
    <text evidence="6">The sequence shown here is derived from an EMBL/GenBank/DDBJ whole genome shotgun (WGS) entry which is preliminary data.</text>
</comment>
<comment type="similarity">
    <text evidence="2 3">Belongs to the small heat shock protein (HSP20) family.</text>
</comment>
<evidence type="ECO:0000259" key="5">
    <source>
        <dbReference type="PROSITE" id="PS01031"/>
    </source>
</evidence>
<protein>
    <submittedName>
        <fullName evidence="6">30 kDa heat shock protein</fullName>
    </submittedName>
</protein>
<feature type="region of interest" description="Disordered" evidence="4">
    <location>
        <begin position="95"/>
        <end position="122"/>
    </location>
</feature>
<sequence>MATINQPTASIRNFPSTLRFFQDMDKHLDSFPRFSHSIHGNRGPHLGQAFLPIFDVRELSDSFELHGELPGVKKENIKIQFKGNKSLEVSGFVENSYQSPSNQGDKGDAPDDTATKETKSTEHDSVKYWVAERNIGEFYRSFTFPQRVQQDGTTAALENGVLTIHIPKKLDDDSAKHVVSIS</sequence>
<dbReference type="Gene3D" id="2.60.40.790">
    <property type="match status" value="1"/>
</dbReference>
<dbReference type="Proteomes" id="UP000517252">
    <property type="component" value="Unassembled WGS sequence"/>
</dbReference>
<dbReference type="OrthoDB" id="1431247at2759"/>
<dbReference type="InterPro" id="IPR008978">
    <property type="entry name" value="HSP20-like_chaperone"/>
</dbReference>
<evidence type="ECO:0000256" key="4">
    <source>
        <dbReference type="SAM" id="MobiDB-lite"/>
    </source>
</evidence>
<dbReference type="Pfam" id="PF00011">
    <property type="entry name" value="HSP20"/>
    <property type="match status" value="1"/>
</dbReference>
<name>A0A6V8QMI2_TRIAP</name>
<dbReference type="AlphaFoldDB" id="A0A6V8QMI2"/>
<evidence type="ECO:0000313" key="6">
    <source>
        <dbReference type="EMBL" id="GFP53701.1"/>
    </source>
</evidence>
<organism evidence="6 7">
    <name type="scientific">Trichoderma asperellum</name>
    <name type="common">Filamentous fungus</name>
    <dbReference type="NCBI Taxonomy" id="101201"/>
    <lineage>
        <taxon>Eukaryota</taxon>
        <taxon>Fungi</taxon>
        <taxon>Dikarya</taxon>
        <taxon>Ascomycota</taxon>
        <taxon>Pezizomycotina</taxon>
        <taxon>Sordariomycetes</taxon>
        <taxon>Hypocreomycetidae</taxon>
        <taxon>Hypocreales</taxon>
        <taxon>Hypocreaceae</taxon>
        <taxon>Trichoderma</taxon>
    </lineage>
</organism>
<feature type="compositionally biased region" description="Basic and acidic residues" evidence="4">
    <location>
        <begin position="105"/>
        <end position="122"/>
    </location>
</feature>
<dbReference type="PANTHER" id="PTHR11527">
    <property type="entry name" value="HEAT-SHOCK PROTEIN 20 FAMILY MEMBER"/>
    <property type="match status" value="1"/>
</dbReference>
<dbReference type="SUPFAM" id="SSF49764">
    <property type="entry name" value="HSP20-like chaperones"/>
    <property type="match status" value="1"/>
</dbReference>
<keyword evidence="1 6" id="KW-0346">Stress response</keyword>
<dbReference type="EMBL" id="BLZH01000003">
    <property type="protein sequence ID" value="GFP53701.1"/>
    <property type="molecule type" value="Genomic_DNA"/>
</dbReference>
<evidence type="ECO:0000256" key="3">
    <source>
        <dbReference type="RuleBase" id="RU003616"/>
    </source>
</evidence>
<accession>A0A6V8QMI2</accession>
<evidence type="ECO:0000313" key="7">
    <source>
        <dbReference type="Proteomes" id="UP000517252"/>
    </source>
</evidence>
<proteinExistence type="inferred from homology"/>
<evidence type="ECO:0000256" key="2">
    <source>
        <dbReference type="PROSITE-ProRule" id="PRU00285"/>
    </source>
</evidence>
<feature type="compositionally biased region" description="Polar residues" evidence="4">
    <location>
        <begin position="95"/>
        <end position="104"/>
    </location>
</feature>
<feature type="domain" description="SHSP" evidence="5">
    <location>
        <begin position="44"/>
        <end position="182"/>
    </location>
</feature>